<evidence type="ECO:0000313" key="9">
    <source>
        <dbReference type="Proteomes" id="UP000642973"/>
    </source>
</evidence>
<keyword evidence="9" id="KW-1185">Reference proteome</keyword>
<comment type="caution">
    <text evidence="8">The sequence shown here is derived from an EMBL/GenBank/DDBJ whole genome shotgun (WGS) entry which is preliminary data.</text>
</comment>
<sequence>ADAKKHLIQECAVLGIPKELKTDNGPAYSSREFQEFLQQWGIGHKTGIPYSPTGQAVIERTHST</sequence>
<dbReference type="EMBL" id="WEIV01006378">
    <property type="protein sequence ID" value="NWI51145.1"/>
    <property type="molecule type" value="Genomic_DNA"/>
</dbReference>
<keyword evidence="4" id="KW-0255">Endonuclease</keyword>
<feature type="domain" description="Integrase catalytic" evidence="7">
    <location>
        <begin position="1"/>
        <end position="64"/>
    </location>
</feature>
<gene>
    <name evidence="8" type="primary">Ervk18_1</name>
    <name evidence="8" type="ORF">CALVIR_R14882</name>
</gene>
<keyword evidence="3" id="KW-0540">Nuclease</keyword>
<protein>
    <submittedName>
        <fullName evidence="8">POK18 protein</fullName>
    </submittedName>
</protein>
<dbReference type="GO" id="GO:0016787">
    <property type="term" value="F:hydrolase activity"/>
    <property type="evidence" value="ECO:0007669"/>
    <property type="project" value="UniProtKB-KW"/>
</dbReference>
<feature type="non-terminal residue" evidence="8">
    <location>
        <position position="64"/>
    </location>
</feature>
<dbReference type="Proteomes" id="UP000642973">
    <property type="component" value="Unassembled WGS sequence"/>
</dbReference>
<dbReference type="PANTHER" id="PTHR41694:SF3">
    <property type="entry name" value="RNA-DIRECTED DNA POLYMERASE-RELATED"/>
    <property type="match status" value="1"/>
</dbReference>
<dbReference type="Pfam" id="PF00665">
    <property type="entry name" value="rve"/>
    <property type="match status" value="1"/>
</dbReference>
<keyword evidence="1" id="KW-0808">Transferase</keyword>
<evidence type="ECO:0000259" key="7">
    <source>
        <dbReference type="PROSITE" id="PS50994"/>
    </source>
</evidence>
<evidence type="ECO:0000256" key="6">
    <source>
        <dbReference type="ARBA" id="ARBA00022918"/>
    </source>
</evidence>
<dbReference type="SUPFAM" id="SSF53098">
    <property type="entry name" value="Ribonuclease H-like"/>
    <property type="match status" value="1"/>
</dbReference>
<feature type="non-terminal residue" evidence="8">
    <location>
        <position position="1"/>
    </location>
</feature>
<dbReference type="PROSITE" id="PS50994">
    <property type="entry name" value="INTEGRASE"/>
    <property type="match status" value="1"/>
</dbReference>
<dbReference type="PANTHER" id="PTHR41694">
    <property type="entry name" value="ENDOGENOUS RETROVIRUS GROUP K MEMBER POL PROTEIN"/>
    <property type="match status" value="1"/>
</dbReference>
<dbReference type="AlphaFoldDB" id="A0A851C3A6"/>
<dbReference type="GO" id="GO:0035613">
    <property type="term" value="F:RNA stem-loop binding"/>
    <property type="evidence" value="ECO:0007669"/>
    <property type="project" value="TreeGrafter"/>
</dbReference>
<keyword evidence="2" id="KW-0548">Nucleotidyltransferase</keyword>
<accession>A0A851C3A6</accession>
<evidence type="ECO:0000256" key="1">
    <source>
        <dbReference type="ARBA" id="ARBA00022679"/>
    </source>
</evidence>
<dbReference type="GO" id="GO:0015074">
    <property type="term" value="P:DNA integration"/>
    <property type="evidence" value="ECO:0007669"/>
    <property type="project" value="InterPro"/>
</dbReference>
<dbReference type="InterPro" id="IPR012337">
    <property type="entry name" value="RNaseH-like_sf"/>
</dbReference>
<dbReference type="Gene3D" id="3.30.420.10">
    <property type="entry name" value="Ribonuclease H-like superfamily/Ribonuclease H"/>
    <property type="match status" value="1"/>
</dbReference>
<dbReference type="GO" id="GO:0003964">
    <property type="term" value="F:RNA-directed DNA polymerase activity"/>
    <property type="evidence" value="ECO:0007669"/>
    <property type="project" value="UniProtKB-KW"/>
</dbReference>
<proteinExistence type="predicted"/>
<organism evidence="8 9">
    <name type="scientific">Calyptomena viridis</name>
    <name type="common">Lesser green broadbill</name>
    <dbReference type="NCBI Taxonomy" id="135972"/>
    <lineage>
        <taxon>Eukaryota</taxon>
        <taxon>Metazoa</taxon>
        <taxon>Chordata</taxon>
        <taxon>Craniata</taxon>
        <taxon>Vertebrata</taxon>
        <taxon>Euteleostomi</taxon>
        <taxon>Archelosauria</taxon>
        <taxon>Archosauria</taxon>
        <taxon>Dinosauria</taxon>
        <taxon>Saurischia</taxon>
        <taxon>Theropoda</taxon>
        <taxon>Coelurosauria</taxon>
        <taxon>Aves</taxon>
        <taxon>Neognathae</taxon>
        <taxon>Neoaves</taxon>
        <taxon>Telluraves</taxon>
        <taxon>Australaves</taxon>
        <taxon>Passeriformes</taxon>
        <taxon>Eurylaimidae</taxon>
        <taxon>Calyptomena</taxon>
    </lineage>
</organism>
<evidence type="ECO:0000256" key="4">
    <source>
        <dbReference type="ARBA" id="ARBA00022759"/>
    </source>
</evidence>
<dbReference type="InterPro" id="IPR001584">
    <property type="entry name" value="Integrase_cat-core"/>
</dbReference>
<keyword evidence="5" id="KW-0378">Hydrolase</keyword>
<keyword evidence="6" id="KW-0695">RNA-directed DNA polymerase</keyword>
<evidence type="ECO:0000256" key="3">
    <source>
        <dbReference type="ARBA" id="ARBA00022722"/>
    </source>
</evidence>
<evidence type="ECO:0000313" key="8">
    <source>
        <dbReference type="EMBL" id="NWI51145.1"/>
    </source>
</evidence>
<dbReference type="InterPro" id="IPR036397">
    <property type="entry name" value="RNaseH_sf"/>
</dbReference>
<name>A0A851C3A6_CALVR</name>
<reference evidence="8" key="1">
    <citation type="submission" date="2019-10" db="EMBL/GenBank/DDBJ databases">
        <title>Bird 10,000 Genomes (B10K) Project - Family phase.</title>
        <authorList>
            <person name="Zhang G."/>
        </authorList>
    </citation>
    <scope>NUCLEOTIDE SEQUENCE</scope>
    <source>
        <strain evidence="8">B10K-DU-002-55</strain>
        <tissue evidence="8">Muscle</tissue>
    </source>
</reference>
<dbReference type="GO" id="GO:0004519">
    <property type="term" value="F:endonuclease activity"/>
    <property type="evidence" value="ECO:0007669"/>
    <property type="project" value="UniProtKB-KW"/>
</dbReference>
<evidence type="ECO:0000256" key="5">
    <source>
        <dbReference type="ARBA" id="ARBA00022801"/>
    </source>
</evidence>
<evidence type="ECO:0000256" key="2">
    <source>
        <dbReference type="ARBA" id="ARBA00022695"/>
    </source>
</evidence>